<proteinExistence type="predicted"/>
<dbReference type="Proteomes" id="UP000825598">
    <property type="component" value="Chromosome"/>
</dbReference>
<name>A0ACD1FJS9_MYCFR</name>
<evidence type="ECO:0000313" key="2">
    <source>
        <dbReference type="Proteomes" id="UP000825598"/>
    </source>
</evidence>
<protein>
    <submittedName>
        <fullName evidence="1">Uncharacterized protein</fullName>
    </submittedName>
</protein>
<evidence type="ECO:0000313" key="1">
    <source>
        <dbReference type="EMBL" id="QZH67302.1"/>
    </source>
</evidence>
<organism evidence="1 2">
    <name type="scientific">Mycolicibacterium farcinogenes</name>
    <name type="common">Mycobacterium farcinogenes</name>
    <dbReference type="NCBI Taxonomy" id="1802"/>
    <lineage>
        <taxon>Bacteria</taxon>
        <taxon>Bacillati</taxon>
        <taxon>Actinomycetota</taxon>
        <taxon>Actinomycetes</taxon>
        <taxon>Mycobacteriales</taxon>
        <taxon>Mycobacteriaceae</taxon>
        <taxon>Mycolicibacterium</taxon>
    </lineage>
</organism>
<reference evidence="1" key="1">
    <citation type="submission" date="2021-07" db="EMBL/GenBank/DDBJ databases">
        <title>Complete Genome Sequences of Mycobacterium farcinogenes Isolated from Clinical Specimens from Patients in Thailand.</title>
        <authorList>
            <person name="Sodsai P."/>
        </authorList>
    </citation>
    <scope>NUCLEOTIDE SEQUENCE</scope>
    <source>
        <strain evidence="1">BKK/CU-MFGFA-001</strain>
    </source>
</reference>
<gene>
    <name evidence="1" type="ORF">K6L26_06495</name>
</gene>
<accession>A0ACD1FJS9</accession>
<dbReference type="EMBL" id="CP081673">
    <property type="protein sequence ID" value="QZH67302.1"/>
    <property type="molecule type" value="Genomic_DNA"/>
</dbReference>
<keyword evidence="2" id="KW-1185">Reference proteome</keyword>
<sequence>MLAELATSVAVDDGTMAVTLEPVLDLISFENQAEIFGTPVGFNDDEG</sequence>